<evidence type="ECO:0000313" key="3">
    <source>
        <dbReference type="Proteomes" id="UP000266206"/>
    </source>
</evidence>
<comment type="caution">
    <text evidence="2">The sequence shown here is derived from an EMBL/GenBank/DDBJ whole genome shotgun (WGS) entry which is preliminary data.</text>
</comment>
<evidence type="ECO:0000313" key="2">
    <source>
        <dbReference type="EMBL" id="RIY41973.1"/>
    </source>
</evidence>
<feature type="coiled-coil region" evidence="1">
    <location>
        <begin position="2"/>
        <end position="36"/>
    </location>
</feature>
<sequence length="59" mass="6915">MRETHEANLNDMSGRLDRIERAIVELQKVVADIKFELSDLNVPKKGLAELRNPMYGRFW</sequence>
<gene>
    <name evidence="2" type="ORF">CJP73_00565</name>
</gene>
<reference evidence="2 3" key="1">
    <citation type="submission" date="2017-08" db="EMBL/GenBank/DDBJ databases">
        <title>Pusillimonas indicus sp. nov., a member of the family Alcaligenaceae isolated from surface seawater.</title>
        <authorList>
            <person name="Li J."/>
        </authorList>
    </citation>
    <scope>NUCLEOTIDE SEQUENCE [LARGE SCALE GENOMIC DNA]</scope>
    <source>
        <strain evidence="2 3">L52-1-41</strain>
    </source>
</reference>
<name>A0A3A1YUN8_9BURK</name>
<organism evidence="2 3">
    <name type="scientific">Neopusillimonas maritima</name>
    <dbReference type="NCBI Taxonomy" id="2026239"/>
    <lineage>
        <taxon>Bacteria</taxon>
        <taxon>Pseudomonadati</taxon>
        <taxon>Pseudomonadota</taxon>
        <taxon>Betaproteobacteria</taxon>
        <taxon>Burkholderiales</taxon>
        <taxon>Alcaligenaceae</taxon>
        <taxon>Neopusillimonas</taxon>
    </lineage>
</organism>
<protein>
    <recommendedName>
        <fullName evidence="4">SlyX protein</fullName>
    </recommendedName>
</protein>
<dbReference type="Proteomes" id="UP000266206">
    <property type="component" value="Unassembled WGS sequence"/>
</dbReference>
<proteinExistence type="predicted"/>
<dbReference type="EMBL" id="NQYH01000001">
    <property type="protein sequence ID" value="RIY41973.1"/>
    <property type="molecule type" value="Genomic_DNA"/>
</dbReference>
<keyword evidence="1" id="KW-0175">Coiled coil</keyword>
<dbReference type="AlphaFoldDB" id="A0A3A1YUN8"/>
<evidence type="ECO:0000256" key="1">
    <source>
        <dbReference type="SAM" id="Coils"/>
    </source>
</evidence>
<evidence type="ECO:0008006" key="4">
    <source>
        <dbReference type="Google" id="ProtNLM"/>
    </source>
</evidence>
<accession>A0A3A1YUN8</accession>